<dbReference type="GO" id="GO:0007062">
    <property type="term" value="P:sister chromatid cohesion"/>
    <property type="evidence" value="ECO:0007669"/>
    <property type="project" value="InterPro"/>
</dbReference>
<evidence type="ECO:0000256" key="4">
    <source>
        <dbReference type="ARBA" id="ARBA00022454"/>
    </source>
</evidence>
<comment type="subcellular location">
    <subcellularLocation>
        <location evidence="2">Chromosome</location>
    </subcellularLocation>
    <subcellularLocation>
        <location evidence="1 10">Nucleus</location>
    </subcellularLocation>
</comment>
<dbReference type="GO" id="GO:0003677">
    <property type="term" value="F:DNA binding"/>
    <property type="evidence" value="ECO:0007669"/>
    <property type="project" value="TreeGrafter"/>
</dbReference>
<evidence type="ECO:0000256" key="10">
    <source>
        <dbReference type="PIRNR" id="PIRNR005719"/>
    </source>
</evidence>
<keyword evidence="6" id="KW-0498">Mitosis</keyword>
<organism evidence="14 15">
    <name type="scientific">Dimargaris verticillata</name>
    <dbReference type="NCBI Taxonomy" id="2761393"/>
    <lineage>
        <taxon>Eukaryota</taxon>
        <taxon>Fungi</taxon>
        <taxon>Fungi incertae sedis</taxon>
        <taxon>Zoopagomycota</taxon>
        <taxon>Kickxellomycotina</taxon>
        <taxon>Dimargaritomycetes</taxon>
        <taxon>Dimargaritales</taxon>
        <taxon>Dimargaritaceae</taxon>
        <taxon>Dimargaris</taxon>
    </lineage>
</organism>
<dbReference type="InterPro" id="IPR036277">
    <property type="entry name" value="SMC_hinge_sf"/>
</dbReference>
<evidence type="ECO:0000256" key="3">
    <source>
        <dbReference type="ARBA" id="ARBA00005597"/>
    </source>
</evidence>
<name>A0A9W8AYI7_9FUNG</name>
<feature type="coiled-coil region" evidence="11">
    <location>
        <begin position="683"/>
        <end position="751"/>
    </location>
</feature>
<dbReference type="Gene3D" id="1.20.1060.20">
    <property type="match status" value="1"/>
</dbReference>
<comment type="caution">
    <text evidence="14">The sequence shown here is derived from an EMBL/GenBank/DDBJ whole genome shotgun (WGS) entry which is preliminary data.</text>
</comment>
<evidence type="ECO:0000256" key="7">
    <source>
        <dbReference type="ARBA" id="ARBA00023054"/>
    </source>
</evidence>
<dbReference type="GO" id="GO:0051301">
    <property type="term" value="P:cell division"/>
    <property type="evidence" value="ECO:0007669"/>
    <property type="project" value="UniProtKB-KW"/>
</dbReference>
<accession>A0A9W8AYI7</accession>
<keyword evidence="9" id="KW-0131">Cell cycle</keyword>
<keyword evidence="8 10" id="KW-0539">Nucleus</keyword>
<keyword evidence="4" id="KW-0158">Chromosome</keyword>
<feature type="region of interest" description="Disordered" evidence="12">
    <location>
        <begin position="67"/>
        <end position="89"/>
    </location>
</feature>
<evidence type="ECO:0000256" key="5">
    <source>
        <dbReference type="ARBA" id="ARBA00022618"/>
    </source>
</evidence>
<feature type="domain" description="SMC hinge" evidence="13">
    <location>
        <begin position="523"/>
        <end position="639"/>
    </location>
</feature>
<dbReference type="EMBL" id="JANBQB010000609">
    <property type="protein sequence ID" value="KAJ1974771.1"/>
    <property type="molecule type" value="Genomic_DNA"/>
</dbReference>
<keyword evidence="5" id="KW-0132">Cell division</keyword>
<dbReference type="OrthoDB" id="5575062at2759"/>
<sequence length="1267" mass="145652">MGRLVELEVENFKSYKGRQKIGPFKTFTSVIGPNGAGKSNLMDAISFVLGVKSAQLRSAQLRELIYSGRSRGGPGSDAEGDSPEPLPSRGHVAAIYVDDNGARIKFMRTITASGSSEYKINNKTVTYAQYNDRLEQQNILIKARNFLVFQGDVEAVASQSARDLTKLIEQISGSWEFRSEYDQLKAQQDIATENSQLNYSKKKDIASEIKEYQGQKAELDRFQQLTSKKNQVVVRHLLWKLFHIEQKTASLEKVLDENFYKSEDLQRRQTADEAALKEAKRDQARIYKEIMKVEKRLKQREFEVEQEKPFLIGLDEKLVHLQTKIERCEENVTSVIRDESRQTSVAEALERELANVDRAAAKFEATWKVKMQAEGPVLDEHALSEYHRLKEQVTVETVQAQQQLEHLVRSQKTQSETTARLHERIEELNSRKANLEDNQRGLVDYIDKSRLQVQQMERDLTERTSDLKKFQTERQRIQQMEVECNEKLTSVLNKLAQARVDKRESEKEQRMRECLESLKRIFPGVYGRVSDLCRPSQRKFDTAVATALGRHLDAVVVDKQVTAIECIQHMKEQRAGQATFLPLDTISVKPVADKYRSLGKGVRLAQDVVENDAAVEKAIQFACGDTVVCDSMRVAKHVCYDQKHDVKAVTLDGTVIHRTGMITGGSQDANAAHGQQRWEEKELDNLTRAKERLVTQLQDLAREKRRLHSDEHLQSQISGLETRLQFAREELSTALRKREGVERELEHVNHNLTQSQPRYQTLESEQTRVSSDVDELQGTIGQVEDRVFAQFCQRIGVAHIREYEERQLKFSRETTDLRLKFSNQQSKLRNQLLFEQQQLQQLQDRRQRLEALLQDHRNTLAQLRSDKQSREAKVAQVTQQISQLQEEMDRVRAAYNEQSTQVAHKKKAQAATQYELDQLLRESAGHEALVQRHHVERGSILRRCKLEEIDLPLAQGSLAALSLDETDMFFEADEMDLDSSDSDLEGFGQTRPKPIAPRSGGTHALRTPRQRELTKQRASQWSIAVKFETLTARERATDTDEMDTDFANQVQQLTQDLDRLAPNMHVYERLDNVESRLRETERDFETARREAKTARERFNAIKQQRYDAFYQAYSHIAEKIDQIYKDLTKSKTFPLGGTAYLSLEDSEEPYLQGVKYHAMPPMKRFRDMEQLSGGEKTVAALALLFAIHSYQPSPFFVLDEVDAALDNTNVAKVATYIREHCGENFQFIVISLKQSLYEKAQSLVGIYREQSINSSRTLTIDLEKYPE</sequence>
<dbReference type="Proteomes" id="UP001151582">
    <property type="component" value="Unassembled WGS sequence"/>
</dbReference>
<dbReference type="GO" id="GO:0005524">
    <property type="term" value="F:ATP binding"/>
    <property type="evidence" value="ECO:0007669"/>
    <property type="project" value="InterPro"/>
</dbReference>
<feature type="coiled-coil region" evidence="11">
    <location>
        <begin position="1063"/>
        <end position="1104"/>
    </location>
</feature>
<reference evidence="14" key="1">
    <citation type="submission" date="2022-07" db="EMBL/GenBank/DDBJ databases">
        <title>Phylogenomic reconstructions and comparative analyses of Kickxellomycotina fungi.</title>
        <authorList>
            <person name="Reynolds N.K."/>
            <person name="Stajich J.E."/>
            <person name="Barry K."/>
            <person name="Grigoriev I.V."/>
            <person name="Crous P."/>
            <person name="Smith M.E."/>
        </authorList>
    </citation>
    <scope>NUCLEOTIDE SEQUENCE</scope>
    <source>
        <strain evidence="14">RSA 567</strain>
    </source>
</reference>
<feature type="coiled-coil region" evidence="11">
    <location>
        <begin position="825"/>
        <end position="901"/>
    </location>
</feature>
<dbReference type="Gene3D" id="3.30.70.1620">
    <property type="match status" value="1"/>
</dbReference>
<evidence type="ECO:0000313" key="15">
    <source>
        <dbReference type="Proteomes" id="UP001151582"/>
    </source>
</evidence>
<comment type="similarity">
    <text evidence="3">Belongs to the SMC family. SMC1 subfamily.</text>
</comment>
<evidence type="ECO:0000256" key="11">
    <source>
        <dbReference type="SAM" id="Coils"/>
    </source>
</evidence>
<protein>
    <recommendedName>
        <fullName evidence="10">Structural maintenance of chromosomes protein</fullName>
    </recommendedName>
</protein>
<dbReference type="SUPFAM" id="SSF52540">
    <property type="entry name" value="P-loop containing nucleoside triphosphate hydrolases"/>
    <property type="match status" value="1"/>
</dbReference>
<dbReference type="InterPro" id="IPR027417">
    <property type="entry name" value="P-loop_NTPase"/>
</dbReference>
<dbReference type="Pfam" id="PF06470">
    <property type="entry name" value="SMC_hinge"/>
    <property type="match status" value="1"/>
</dbReference>
<gene>
    <name evidence="14" type="primary">SMC1</name>
    <name evidence="14" type="ORF">H4R34_004595</name>
</gene>
<evidence type="ECO:0000256" key="8">
    <source>
        <dbReference type="ARBA" id="ARBA00023242"/>
    </source>
</evidence>
<dbReference type="InterPro" id="IPR024704">
    <property type="entry name" value="SMC"/>
</dbReference>
<dbReference type="InterPro" id="IPR028468">
    <property type="entry name" value="Smc1_ABC"/>
</dbReference>
<proteinExistence type="inferred from homology"/>
<dbReference type="PIRSF" id="PIRSF005719">
    <property type="entry name" value="SMC"/>
    <property type="match status" value="1"/>
</dbReference>
<dbReference type="GO" id="GO:0008278">
    <property type="term" value="C:cohesin complex"/>
    <property type="evidence" value="ECO:0007669"/>
    <property type="project" value="InterPro"/>
</dbReference>
<dbReference type="SUPFAM" id="SSF75553">
    <property type="entry name" value="Smc hinge domain"/>
    <property type="match status" value="1"/>
</dbReference>
<feature type="region of interest" description="Disordered" evidence="12">
    <location>
        <begin position="979"/>
        <end position="1017"/>
    </location>
</feature>
<evidence type="ECO:0000256" key="6">
    <source>
        <dbReference type="ARBA" id="ARBA00022776"/>
    </source>
</evidence>
<dbReference type="AlphaFoldDB" id="A0A9W8AYI7"/>
<dbReference type="Gene3D" id="3.40.50.300">
    <property type="entry name" value="P-loop containing nucleotide triphosphate hydrolases"/>
    <property type="match status" value="2"/>
</dbReference>
<dbReference type="GO" id="GO:0005634">
    <property type="term" value="C:nucleus"/>
    <property type="evidence" value="ECO:0007669"/>
    <property type="project" value="UniProtKB-SubCell"/>
</dbReference>
<dbReference type="CDD" id="cd03275">
    <property type="entry name" value="ABC_SMC1_euk"/>
    <property type="match status" value="2"/>
</dbReference>
<dbReference type="SMART" id="SM00968">
    <property type="entry name" value="SMC_hinge"/>
    <property type="match status" value="1"/>
</dbReference>
<feature type="coiled-coil region" evidence="11">
    <location>
        <begin position="262"/>
        <end position="366"/>
    </location>
</feature>
<dbReference type="PANTHER" id="PTHR18937:SF12">
    <property type="entry name" value="STRUCTURAL MAINTENANCE OF CHROMOSOMES PROTEIN"/>
    <property type="match status" value="1"/>
</dbReference>
<dbReference type="Pfam" id="PF02463">
    <property type="entry name" value="SMC_N"/>
    <property type="match status" value="1"/>
</dbReference>
<evidence type="ECO:0000256" key="12">
    <source>
        <dbReference type="SAM" id="MobiDB-lite"/>
    </source>
</evidence>
<evidence type="ECO:0000256" key="2">
    <source>
        <dbReference type="ARBA" id="ARBA00004286"/>
    </source>
</evidence>
<dbReference type="PANTHER" id="PTHR18937">
    <property type="entry name" value="STRUCTURAL MAINTENANCE OF CHROMOSOMES SMC FAMILY MEMBER"/>
    <property type="match status" value="1"/>
</dbReference>
<dbReference type="InterPro" id="IPR003395">
    <property type="entry name" value="RecF/RecN/SMC_N"/>
</dbReference>
<dbReference type="GO" id="GO:0016887">
    <property type="term" value="F:ATP hydrolysis activity"/>
    <property type="evidence" value="ECO:0007669"/>
    <property type="project" value="InterPro"/>
</dbReference>
<feature type="coiled-coil region" evidence="11">
    <location>
        <begin position="418"/>
        <end position="508"/>
    </location>
</feature>
<evidence type="ECO:0000256" key="1">
    <source>
        <dbReference type="ARBA" id="ARBA00004123"/>
    </source>
</evidence>
<evidence type="ECO:0000259" key="13">
    <source>
        <dbReference type="SMART" id="SM00968"/>
    </source>
</evidence>
<dbReference type="InterPro" id="IPR010935">
    <property type="entry name" value="SMC_hinge"/>
</dbReference>
<evidence type="ECO:0000313" key="14">
    <source>
        <dbReference type="EMBL" id="KAJ1974771.1"/>
    </source>
</evidence>
<evidence type="ECO:0000256" key="9">
    <source>
        <dbReference type="ARBA" id="ARBA00023306"/>
    </source>
</evidence>
<keyword evidence="15" id="KW-1185">Reference proteome</keyword>
<keyword evidence="7 11" id="KW-0175">Coiled coil</keyword>